<name>A0ABW0TGB2_9BACL</name>
<keyword evidence="1" id="KW-0282">Flagellum</keyword>
<dbReference type="Pfam" id="PF12611">
    <property type="entry name" value="Flagellar_put"/>
    <property type="match status" value="1"/>
</dbReference>
<keyword evidence="1" id="KW-0969">Cilium</keyword>
<dbReference type="Proteomes" id="UP001596109">
    <property type="component" value="Unassembled WGS sequence"/>
</dbReference>
<dbReference type="EMBL" id="JBHSNO010000005">
    <property type="protein sequence ID" value="MFC5588424.1"/>
    <property type="molecule type" value="Genomic_DNA"/>
</dbReference>
<keyword evidence="2" id="KW-1185">Reference proteome</keyword>
<organism evidence="1 2">
    <name type="scientific">Sporosarcina soli</name>
    <dbReference type="NCBI Taxonomy" id="334736"/>
    <lineage>
        <taxon>Bacteria</taxon>
        <taxon>Bacillati</taxon>
        <taxon>Bacillota</taxon>
        <taxon>Bacilli</taxon>
        <taxon>Bacillales</taxon>
        <taxon>Caryophanaceae</taxon>
        <taxon>Sporosarcina</taxon>
    </lineage>
</organism>
<reference evidence="2" key="1">
    <citation type="journal article" date="2019" name="Int. J. Syst. Evol. Microbiol.">
        <title>The Global Catalogue of Microorganisms (GCM) 10K type strain sequencing project: providing services to taxonomists for standard genome sequencing and annotation.</title>
        <authorList>
            <consortium name="The Broad Institute Genomics Platform"/>
            <consortium name="The Broad Institute Genome Sequencing Center for Infectious Disease"/>
            <person name="Wu L."/>
            <person name="Ma J."/>
        </authorList>
    </citation>
    <scope>NUCLEOTIDE SEQUENCE [LARGE SCALE GENOMIC DNA]</scope>
    <source>
        <strain evidence="2">CGMCC 4.1434</strain>
    </source>
</reference>
<dbReference type="NCBIfam" id="TIGR02530">
    <property type="entry name" value="flg_new"/>
    <property type="match status" value="1"/>
</dbReference>
<comment type="caution">
    <text evidence="1">The sequence shown here is derived from an EMBL/GenBank/DDBJ whole genome shotgun (WGS) entry which is preliminary data.</text>
</comment>
<accession>A0ABW0TGB2</accession>
<dbReference type="RefSeq" id="WP_381431714.1">
    <property type="nucleotide sequence ID" value="NZ_JBHSNO010000005.1"/>
</dbReference>
<sequence>MDKINLHRIPSQPFVRQGKAPTITQSPNKAFLEHLNEAMQPAALKISKHASDRLAERNIHISEVEWAHITDKVNEAKSKGIKESLVLMEQAALIVSAKNATVITAMDRMEAKDQLFTNIDGTIVLS</sequence>
<keyword evidence="1" id="KW-0966">Cell projection</keyword>
<protein>
    <submittedName>
        <fullName evidence="1">TIGR02530 family flagellar biosynthesis protein</fullName>
    </submittedName>
</protein>
<evidence type="ECO:0000313" key="2">
    <source>
        <dbReference type="Proteomes" id="UP001596109"/>
    </source>
</evidence>
<evidence type="ECO:0000313" key="1">
    <source>
        <dbReference type="EMBL" id="MFC5588424.1"/>
    </source>
</evidence>
<gene>
    <name evidence="1" type="ORF">ACFPRA_05980</name>
</gene>
<dbReference type="InterPro" id="IPR013367">
    <property type="entry name" value="Flagellar_put"/>
</dbReference>
<proteinExistence type="predicted"/>